<protein>
    <submittedName>
        <fullName evidence="1">Uncharacterized protein</fullName>
    </submittedName>
</protein>
<accession>A0A8B6E650</accession>
<proteinExistence type="predicted"/>
<feature type="non-terminal residue" evidence="1">
    <location>
        <position position="60"/>
    </location>
</feature>
<reference evidence="1" key="1">
    <citation type="submission" date="2018-11" db="EMBL/GenBank/DDBJ databases">
        <authorList>
            <person name="Alioto T."/>
            <person name="Alioto T."/>
        </authorList>
    </citation>
    <scope>NUCLEOTIDE SEQUENCE</scope>
</reference>
<dbReference type="EMBL" id="UYJE01004521">
    <property type="protein sequence ID" value="VDI28765.1"/>
    <property type="molecule type" value="Genomic_DNA"/>
</dbReference>
<name>A0A8B6E650_MYTGA</name>
<dbReference type="AlphaFoldDB" id="A0A8B6E650"/>
<evidence type="ECO:0000313" key="1">
    <source>
        <dbReference type="EMBL" id="VDI28765.1"/>
    </source>
</evidence>
<organism evidence="1 2">
    <name type="scientific">Mytilus galloprovincialis</name>
    <name type="common">Mediterranean mussel</name>
    <dbReference type="NCBI Taxonomy" id="29158"/>
    <lineage>
        <taxon>Eukaryota</taxon>
        <taxon>Metazoa</taxon>
        <taxon>Spiralia</taxon>
        <taxon>Lophotrochozoa</taxon>
        <taxon>Mollusca</taxon>
        <taxon>Bivalvia</taxon>
        <taxon>Autobranchia</taxon>
        <taxon>Pteriomorphia</taxon>
        <taxon>Mytilida</taxon>
        <taxon>Mytiloidea</taxon>
        <taxon>Mytilidae</taxon>
        <taxon>Mytilinae</taxon>
        <taxon>Mytilus</taxon>
    </lineage>
</organism>
<comment type="caution">
    <text evidence="1">The sequence shown here is derived from an EMBL/GenBank/DDBJ whole genome shotgun (WGS) entry which is preliminary data.</text>
</comment>
<keyword evidence="2" id="KW-1185">Reference proteome</keyword>
<dbReference type="Proteomes" id="UP000596742">
    <property type="component" value="Unassembled WGS sequence"/>
</dbReference>
<gene>
    <name evidence="1" type="ORF">MGAL_10B020234</name>
</gene>
<evidence type="ECO:0000313" key="2">
    <source>
        <dbReference type="Proteomes" id="UP000596742"/>
    </source>
</evidence>
<sequence length="60" mass="6765">MVIGAFAETAITAMRIPKHRNCNAIVHVEGNHIECVAGLREMPSIKFDFVGKETRTAYYR</sequence>